<protein>
    <recommendedName>
        <fullName evidence="2">Terminase large subunit gp17-like C-terminal domain-containing protein</fullName>
    </recommendedName>
</protein>
<dbReference type="InterPro" id="IPR006517">
    <property type="entry name" value="Phage_terminase_lsu-like_C"/>
</dbReference>
<gene>
    <name evidence="3" type="ORF">ALP8811_00713</name>
</gene>
<dbReference type="NCBIfam" id="TIGR01630">
    <property type="entry name" value="psiM2_ORF9"/>
    <property type="match status" value="1"/>
</dbReference>
<dbReference type="InterPro" id="IPR035421">
    <property type="entry name" value="Terminase_6C"/>
</dbReference>
<feature type="domain" description="Terminase large subunit gp17-like C-terminal" evidence="2">
    <location>
        <begin position="315"/>
        <end position="456"/>
    </location>
</feature>
<dbReference type="Proteomes" id="UP000244911">
    <property type="component" value="Unassembled WGS sequence"/>
</dbReference>
<dbReference type="EMBL" id="OMOI01000001">
    <property type="protein sequence ID" value="SPF75719.1"/>
    <property type="molecule type" value="Genomic_DNA"/>
</dbReference>
<evidence type="ECO:0000313" key="4">
    <source>
        <dbReference type="Proteomes" id="UP000244911"/>
    </source>
</evidence>
<reference evidence="3 4" key="1">
    <citation type="submission" date="2018-03" db="EMBL/GenBank/DDBJ databases">
        <authorList>
            <person name="Keele B.F."/>
        </authorList>
    </citation>
    <scope>NUCLEOTIDE SEQUENCE [LARGE SCALE GENOMIC DNA]</scope>
    <source>
        <strain evidence="3 4">CECT 8811</strain>
    </source>
</reference>
<evidence type="ECO:0000313" key="3">
    <source>
        <dbReference type="EMBL" id="SPF75719.1"/>
    </source>
</evidence>
<dbReference type="Gene3D" id="3.30.420.240">
    <property type="match status" value="1"/>
</dbReference>
<name>A0A2R8AIK4_9RHOB</name>
<proteinExistence type="predicted"/>
<evidence type="ECO:0000259" key="2">
    <source>
        <dbReference type="Pfam" id="PF17289"/>
    </source>
</evidence>
<accession>A0A2R8AIK4</accession>
<evidence type="ECO:0000256" key="1">
    <source>
        <dbReference type="ARBA" id="ARBA00022612"/>
    </source>
</evidence>
<keyword evidence="1" id="KW-1188">Viral release from host cell</keyword>
<dbReference type="AlphaFoldDB" id="A0A2R8AIK4"/>
<dbReference type="Pfam" id="PF17289">
    <property type="entry name" value="Terminase_6C"/>
    <property type="match status" value="1"/>
</dbReference>
<sequence length="472" mass="53338">MANDLDLIRVFNALMRDDLSSFIQRVFATVDPGSTYHHNWHIDAIAHQLERVERGEITRLIITMPPRSLKSIAASVAFPAWLLGRDPQKRILAVSYAEGLSDKLALDCLKVLDAPWYKSCFPATRIARSRTARSDFETSRGGGRFSTSVGGTITGRGGDIILIDDPHKPEDMGSEAKRTTVLDWYRSTLLSRLNDPKNGPIVLIQQRVHEADLAGMLLEQGGWEHLDLQAIAEDPVEIALTQGRCIQRELGDLLHAERLPRDLLDRRRDELGSYVFAAQYQQRPAPLGGGLVKWDWFKTYDTPPDRVPGDQIVQSWDTASKAAEANDYSVCTTWQVRGNDAWLLHVYRAKLEFPALRRRIEEDGRRVRANLILIEEAGSGIHLIQDLKQNTGLKVKGIIPKDDKATRLLAVTPMIEGGRIAIPQDAPWLADFRRELLLFPNGKHDDQVDSLSQFLNWHDRPKHKSGYVRFKL</sequence>
<organism evidence="3 4">
    <name type="scientific">Aliiroseovarius pelagivivens</name>
    <dbReference type="NCBI Taxonomy" id="1639690"/>
    <lineage>
        <taxon>Bacteria</taxon>
        <taxon>Pseudomonadati</taxon>
        <taxon>Pseudomonadota</taxon>
        <taxon>Alphaproteobacteria</taxon>
        <taxon>Rhodobacterales</taxon>
        <taxon>Paracoccaceae</taxon>
        <taxon>Aliiroseovarius</taxon>
    </lineage>
</organism>
<keyword evidence="4" id="KW-1185">Reference proteome</keyword>
<dbReference type="RefSeq" id="WP_181363680.1">
    <property type="nucleotide sequence ID" value="NZ_OMOI01000001.1"/>
</dbReference>